<protein>
    <submittedName>
        <fullName evidence="2">Uncharacterized protein</fullName>
    </submittedName>
</protein>
<evidence type="ECO:0000313" key="3">
    <source>
        <dbReference type="EMBL" id="QQZ51373.1"/>
    </source>
</evidence>
<dbReference type="EMBL" id="JAGSGD010000001">
    <property type="protein sequence ID" value="MBR7619012.1"/>
    <property type="molecule type" value="Genomic_DNA"/>
</dbReference>
<accession>A0A941CZZ6</accession>
<gene>
    <name evidence="2" type="ORF">JKL49_06380</name>
    <name evidence="3" type="ORF">JKL49_10185</name>
</gene>
<evidence type="ECO:0000313" key="2">
    <source>
        <dbReference type="EMBL" id="MBR7619012.1"/>
    </source>
</evidence>
<reference evidence="3" key="1">
    <citation type="submission" date="2021-01" db="EMBL/GenBank/DDBJ databases">
        <title>Genome sequence of Phenylobacterium sp. 20VBR1 isolated from a valley glaceir, Ny-Alesund, Svalbard.</title>
        <authorList>
            <person name="Thomas F.A."/>
            <person name="Krishnan K.P."/>
            <person name="Sinha R.K."/>
        </authorList>
    </citation>
    <scope>NUCLEOTIDE SEQUENCE</scope>
    <source>
        <strain evidence="3">20VBR1</strain>
    </source>
</reference>
<feature type="region of interest" description="Disordered" evidence="1">
    <location>
        <begin position="1"/>
        <end position="32"/>
    </location>
</feature>
<reference evidence="2" key="2">
    <citation type="submission" date="2021-04" db="EMBL/GenBank/DDBJ databases">
        <title>Draft genome assembly of strain Phenylobacterium sp. 20VBR1 using MiniION and Illumina platforms.</title>
        <authorList>
            <person name="Thomas F.A."/>
            <person name="Krishnan K.P."/>
            <person name="Sinha R.K."/>
        </authorList>
    </citation>
    <scope>NUCLEOTIDE SEQUENCE</scope>
    <source>
        <strain evidence="2">20VBR1</strain>
    </source>
</reference>
<keyword evidence="4" id="KW-1185">Reference proteome</keyword>
<name>A0A941CZZ6_9CAUL</name>
<dbReference type="EMBL" id="CP068570">
    <property type="protein sequence ID" value="QQZ51373.1"/>
    <property type="molecule type" value="Genomic_DNA"/>
</dbReference>
<organism evidence="2 4">
    <name type="scientific">Phenylobacterium glaciei</name>
    <dbReference type="NCBI Taxonomy" id="2803784"/>
    <lineage>
        <taxon>Bacteria</taxon>
        <taxon>Pseudomonadati</taxon>
        <taxon>Pseudomonadota</taxon>
        <taxon>Alphaproteobacteria</taxon>
        <taxon>Caulobacterales</taxon>
        <taxon>Caulobacteraceae</taxon>
        <taxon>Phenylobacterium</taxon>
    </lineage>
</organism>
<sequence>MTRGFDQQDPTLNFSIPKSAPKPQHGQTPDKIVKVKEQRTFQPRPGH</sequence>
<dbReference type="Proteomes" id="UP000622580">
    <property type="component" value="Unassembled WGS sequence"/>
</dbReference>
<evidence type="ECO:0000256" key="1">
    <source>
        <dbReference type="SAM" id="MobiDB-lite"/>
    </source>
</evidence>
<evidence type="ECO:0000313" key="4">
    <source>
        <dbReference type="Proteomes" id="UP000622580"/>
    </source>
</evidence>
<dbReference type="AlphaFoldDB" id="A0A941CZZ6"/>
<proteinExistence type="predicted"/>
<dbReference type="RefSeq" id="WP_215339094.1">
    <property type="nucleotide sequence ID" value="NZ_JAGSGD010000001.1"/>
</dbReference>